<sequence>MTVAFLGNDFFLANATTEGYVNNIRQCIDQLISKTNATNILVATSNAPELFPSSSTLPASVTTPIAIKFQESPFLMRQMLQQTKAKYPTTNMYDFDVANILRPIANHTSPYMPQVDPSFSATACLHKATSERDAPLAKCANPDLTMFWDDLHPTTKVHNAIAAAAARLVQ</sequence>
<gene>
    <name evidence="1" type="ORF">DSO57_1031475</name>
</gene>
<organism evidence="1 2">
    <name type="scientific">Entomophthora muscae</name>
    <dbReference type="NCBI Taxonomy" id="34485"/>
    <lineage>
        <taxon>Eukaryota</taxon>
        <taxon>Fungi</taxon>
        <taxon>Fungi incertae sedis</taxon>
        <taxon>Zoopagomycota</taxon>
        <taxon>Entomophthoromycotina</taxon>
        <taxon>Entomophthoromycetes</taxon>
        <taxon>Entomophthorales</taxon>
        <taxon>Entomophthoraceae</taxon>
        <taxon>Entomophthora</taxon>
    </lineage>
</organism>
<dbReference type="Proteomes" id="UP001165960">
    <property type="component" value="Unassembled WGS sequence"/>
</dbReference>
<proteinExistence type="predicted"/>
<protein>
    <submittedName>
        <fullName evidence="1">Uncharacterized protein</fullName>
    </submittedName>
</protein>
<keyword evidence="2" id="KW-1185">Reference proteome</keyword>
<dbReference type="EMBL" id="QTSX02002356">
    <property type="protein sequence ID" value="KAJ9075880.1"/>
    <property type="molecule type" value="Genomic_DNA"/>
</dbReference>
<evidence type="ECO:0000313" key="2">
    <source>
        <dbReference type="Proteomes" id="UP001165960"/>
    </source>
</evidence>
<name>A0ACC2TMA8_9FUNG</name>
<reference evidence="1" key="1">
    <citation type="submission" date="2022-04" db="EMBL/GenBank/DDBJ databases">
        <title>Genome of the entomopathogenic fungus Entomophthora muscae.</title>
        <authorList>
            <person name="Elya C."/>
            <person name="Lovett B.R."/>
            <person name="Lee E."/>
            <person name="Macias A.M."/>
            <person name="Hajek A.E."/>
            <person name="De Bivort B.L."/>
            <person name="Kasson M.T."/>
            <person name="De Fine Licht H.H."/>
            <person name="Stajich J.E."/>
        </authorList>
    </citation>
    <scope>NUCLEOTIDE SEQUENCE</scope>
    <source>
        <strain evidence="1">Berkeley</strain>
    </source>
</reference>
<comment type="caution">
    <text evidence="1">The sequence shown here is derived from an EMBL/GenBank/DDBJ whole genome shotgun (WGS) entry which is preliminary data.</text>
</comment>
<accession>A0ACC2TMA8</accession>
<evidence type="ECO:0000313" key="1">
    <source>
        <dbReference type="EMBL" id="KAJ9075880.1"/>
    </source>
</evidence>